<dbReference type="EMBL" id="QEPT01000004">
    <property type="protein sequence ID" value="RDE84010.1"/>
    <property type="molecule type" value="Genomic_DNA"/>
</dbReference>
<dbReference type="RefSeq" id="WP_111406842.1">
    <property type="nucleotide sequence ID" value="NZ_QEPT01000004.1"/>
</dbReference>
<dbReference type="InterPro" id="IPR037210">
    <property type="entry name" value="YoaC-like_sf"/>
</dbReference>
<dbReference type="Gene3D" id="1.20.1290.30">
    <property type="match status" value="1"/>
</dbReference>
<comment type="caution">
    <text evidence="1">The sequence shown here is derived from an EMBL/GenBank/DDBJ whole genome shotgun (WGS) entry which is preliminary data.</text>
</comment>
<name>A0AAQ0KCC5_HAEPA</name>
<dbReference type="AlphaFoldDB" id="A0AAQ0KCC5"/>
<protein>
    <submittedName>
        <fullName evidence="1">Uncharacterized protein</fullName>
    </submittedName>
</protein>
<evidence type="ECO:0000313" key="1">
    <source>
        <dbReference type="EMBL" id="RDE84010.1"/>
    </source>
</evidence>
<sequence>MKKRFLFKNQGPDDEVLIKALRYAVEVSSQSNDKNIHFVFPKKSNFESTNLGKIIDQVFGVGSAKKLCKGESIGNLDFILPSKVSFNNSSGTILAIYCTPDDMNKIDSNSSANVIIFVSWLLEEADIWESTWHNNGLNIAHGEPSQQLEILPEEITLALKRLTSIVNLSTGLTHPSDKKHAQRIFHELQEKGCKADEQAVANWAIVNGWNARHLDDLKKLTKRYLS</sequence>
<evidence type="ECO:0000313" key="2">
    <source>
        <dbReference type="Proteomes" id="UP000253823"/>
    </source>
</evidence>
<proteinExistence type="predicted"/>
<accession>A0AAQ0KCC5</accession>
<dbReference type="Proteomes" id="UP000253823">
    <property type="component" value="Unassembled WGS sequence"/>
</dbReference>
<gene>
    <name evidence="1" type="ORF">DPV95_06685</name>
</gene>
<reference evidence="1 2" key="1">
    <citation type="submission" date="2018-05" db="EMBL/GenBank/DDBJ databases">
        <title>Draft Genome Sequences for a Diverse set of 7 Haemophilus Species.</title>
        <authorList>
            <person name="Nichols M."/>
            <person name="Topaz N."/>
            <person name="Wang X."/>
            <person name="Wang X."/>
            <person name="Boxrud D."/>
        </authorList>
    </citation>
    <scope>NUCLEOTIDE SEQUENCE [LARGE SCALE GENOMIC DNA]</scope>
    <source>
        <strain evidence="1 2">C2006002596</strain>
    </source>
</reference>
<organism evidence="1 2">
    <name type="scientific">Haemophilus parainfluenzae</name>
    <dbReference type="NCBI Taxonomy" id="729"/>
    <lineage>
        <taxon>Bacteria</taxon>
        <taxon>Pseudomonadati</taxon>
        <taxon>Pseudomonadota</taxon>
        <taxon>Gammaproteobacteria</taxon>
        <taxon>Pasteurellales</taxon>
        <taxon>Pasteurellaceae</taxon>
        <taxon>Haemophilus</taxon>
    </lineage>
</organism>